<dbReference type="PROSITE" id="PS51257">
    <property type="entry name" value="PROKAR_LIPOPROTEIN"/>
    <property type="match status" value="1"/>
</dbReference>
<protein>
    <submittedName>
        <fullName evidence="3">Tripartite tricarboxylate transporter substrate binding protein</fullName>
    </submittedName>
</protein>
<comment type="similarity">
    <text evidence="1">Belongs to the UPF0065 (bug) family.</text>
</comment>
<dbReference type="SUPFAM" id="SSF53850">
    <property type="entry name" value="Periplasmic binding protein-like II"/>
    <property type="match status" value="1"/>
</dbReference>
<dbReference type="Gene3D" id="3.40.190.150">
    <property type="entry name" value="Bordetella uptake gene, domain 1"/>
    <property type="match status" value="1"/>
</dbReference>
<evidence type="ECO:0000313" key="3">
    <source>
        <dbReference type="EMBL" id="MFB5265575.1"/>
    </source>
</evidence>
<reference evidence="3 4" key="1">
    <citation type="submission" date="2024-09" db="EMBL/GenBank/DDBJ databases">
        <title>Paenibacillus zeirhizospherea sp. nov., isolated from surface of the maize (Zea mays) roots in a horticulture field, Hungary.</title>
        <authorList>
            <person name="Marton D."/>
            <person name="Farkas M."/>
            <person name="Bedics A."/>
            <person name="Toth E."/>
            <person name="Tancsics A."/>
            <person name="Boka K."/>
            <person name="Maroti G."/>
            <person name="Kriszt B."/>
            <person name="Cserhati M."/>
        </authorList>
    </citation>
    <scope>NUCLEOTIDE SEQUENCE [LARGE SCALE GENOMIC DNA]</scope>
    <source>
        <strain evidence="3 4">KCTC 33519</strain>
    </source>
</reference>
<keyword evidence="4" id="KW-1185">Reference proteome</keyword>
<dbReference type="Pfam" id="PF03401">
    <property type="entry name" value="TctC"/>
    <property type="match status" value="1"/>
</dbReference>
<accession>A0ABV5AN25</accession>
<dbReference type="PANTHER" id="PTHR42928">
    <property type="entry name" value="TRICARBOXYLATE-BINDING PROTEIN"/>
    <property type="match status" value="1"/>
</dbReference>
<proteinExistence type="inferred from homology"/>
<dbReference type="Proteomes" id="UP001580346">
    <property type="component" value="Unassembled WGS sequence"/>
</dbReference>
<evidence type="ECO:0000256" key="2">
    <source>
        <dbReference type="SAM" id="SignalP"/>
    </source>
</evidence>
<keyword evidence="2" id="KW-0732">Signal</keyword>
<evidence type="ECO:0000313" key="4">
    <source>
        <dbReference type="Proteomes" id="UP001580346"/>
    </source>
</evidence>
<dbReference type="RefSeq" id="WP_375352971.1">
    <property type="nucleotide sequence ID" value="NZ_JBHHMI010000001.1"/>
</dbReference>
<dbReference type="PIRSF" id="PIRSF017082">
    <property type="entry name" value="YflP"/>
    <property type="match status" value="1"/>
</dbReference>
<gene>
    <name evidence="3" type="ORF">ACE41H_02045</name>
</gene>
<feature type="chain" id="PRO_5047537835" evidence="2">
    <location>
        <begin position="28"/>
        <end position="351"/>
    </location>
</feature>
<name>A0ABV5AN25_9BACL</name>
<evidence type="ECO:0000256" key="1">
    <source>
        <dbReference type="ARBA" id="ARBA00006987"/>
    </source>
</evidence>
<dbReference type="InterPro" id="IPR042100">
    <property type="entry name" value="Bug_dom1"/>
</dbReference>
<dbReference type="PANTHER" id="PTHR42928:SF5">
    <property type="entry name" value="BLR1237 PROTEIN"/>
    <property type="match status" value="1"/>
</dbReference>
<dbReference type="Gene3D" id="3.40.190.10">
    <property type="entry name" value="Periplasmic binding protein-like II"/>
    <property type="match status" value="1"/>
</dbReference>
<comment type="caution">
    <text evidence="3">The sequence shown here is derived from an EMBL/GenBank/DDBJ whole genome shotgun (WGS) entry which is preliminary data.</text>
</comment>
<dbReference type="EMBL" id="JBHHMI010000001">
    <property type="protein sequence ID" value="MFB5265575.1"/>
    <property type="molecule type" value="Genomic_DNA"/>
</dbReference>
<dbReference type="InterPro" id="IPR005064">
    <property type="entry name" value="BUG"/>
</dbReference>
<dbReference type="CDD" id="cd07012">
    <property type="entry name" value="PBP2_Bug_TTT"/>
    <property type="match status" value="1"/>
</dbReference>
<feature type="signal peptide" evidence="2">
    <location>
        <begin position="1"/>
        <end position="27"/>
    </location>
</feature>
<sequence>MMKKITSVTKKIGLLLTGLAAASLLLAGCGAGQQTERSAEGAQSAEGSSGGYPQRAIEYVVPYAAGGGVDLVARAVAEKLSEKWGQPVNVVNKPGGGGATGAQYALKQAQPDGYTVMANVVSLGSMMTAGYTNPPVKAEDQIFVSRIVQDVPAFTVKSDAQWQSFEEFSEWVKANPENLTWTTSGVAGFSSFAVAEWLNEIGVDISKTRMIVTKGTAESIPLVAGGNAVLAVHPVSEVSAMAEAGKLKILAVSGEERSPYFPDVPTAREQGIENLSAFWWTGVSMAKGTPDEVVQKWDEALAELAEDPDFTAKLETLKLQPSYLNQQQYQQFLQKETDYYTELASKLGLRK</sequence>
<organism evidence="3 4">
    <name type="scientific">Paenibacillus enshidis</name>
    <dbReference type="NCBI Taxonomy" id="1458439"/>
    <lineage>
        <taxon>Bacteria</taxon>
        <taxon>Bacillati</taxon>
        <taxon>Bacillota</taxon>
        <taxon>Bacilli</taxon>
        <taxon>Bacillales</taxon>
        <taxon>Paenibacillaceae</taxon>
        <taxon>Paenibacillus</taxon>
    </lineage>
</organism>